<gene>
    <name evidence="2" type="ORF">BSZ32_07885</name>
</gene>
<dbReference type="Pfam" id="PF03358">
    <property type="entry name" value="FMN_red"/>
    <property type="match status" value="1"/>
</dbReference>
<dbReference type="RefSeq" id="WP_105042938.1">
    <property type="nucleotide sequence ID" value="NZ_MQWA01000001.1"/>
</dbReference>
<dbReference type="EMBL" id="MQWA01000001">
    <property type="protein sequence ID" value="PQJ28438.1"/>
    <property type="molecule type" value="Genomic_DNA"/>
</dbReference>
<comment type="caution">
    <text evidence="2">The sequence shown here is derived from an EMBL/GenBank/DDBJ whole genome shotgun (WGS) entry which is preliminary data.</text>
</comment>
<dbReference type="InterPro" id="IPR029039">
    <property type="entry name" value="Flavoprotein-like_sf"/>
</dbReference>
<dbReference type="SUPFAM" id="SSF52218">
    <property type="entry name" value="Flavoproteins"/>
    <property type="match status" value="1"/>
</dbReference>
<organism evidence="2 3">
    <name type="scientific">Rubritalea profundi</name>
    <dbReference type="NCBI Taxonomy" id="1658618"/>
    <lineage>
        <taxon>Bacteria</taxon>
        <taxon>Pseudomonadati</taxon>
        <taxon>Verrucomicrobiota</taxon>
        <taxon>Verrucomicrobiia</taxon>
        <taxon>Verrucomicrobiales</taxon>
        <taxon>Rubritaleaceae</taxon>
        <taxon>Rubritalea</taxon>
    </lineage>
</organism>
<dbReference type="PANTHER" id="PTHR30543">
    <property type="entry name" value="CHROMATE REDUCTASE"/>
    <property type="match status" value="1"/>
</dbReference>
<sequence>MKILSFGASTSSSSINRQLAKYAAGKVTGAEITDLDLRNLSLPIYSSDEEEANGIPAGAQRFLDTIRAHDAIVVSLAEHNGSYSAAFKNLYDWTSRLEQKLWSDKPMLLLSTSPGPRGGATVMEAAKATFPRMGAELKASLSVPSFYDNFSNGEITNEALACELQSAIDSL</sequence>
<dbReference type="InterPro" id="IPR005025">
    <property type="entry name" value="FMN_Rdtase-like_dom"/>
</dbReference>
<dbReference type="Gene3D" id="3.40.50.360">
    <property type="match status" value="1"/>
</dbReference>
<dbReference type="OrthoDB" id="9806724at2"/>
<dbReference type="InterPro" id="IPR050712">
    <property type="entry name" value="NAD(P)H-dep_reductase"/>
</dbReference>
<protein>
    <submittedName>
        <fullName evidence="2">NADPH-dependent FMN reductase</fullName>
    </submittedName>
</protein>
<dbReference type="GO" id="GO:0016491">
    <property type="term" value="F:oxidoreductase activity"/>
    <property type="evidence" value="ECO:0007669"/>
    <property type="project" value="InterPro"/>
</dbReference>
<feature type="domain" description="NADPH-dependent FMN reductase-like" evidence="1">
    <location>
        <begin position="1"/>
        <end position="135"/>
    </location>
</feature>
<evidence type="ECO:0000259" key="1">
    <source>
        <dbReference type="Pfam" id="PF03358"/>
    </source>
</evidence>
<dbReference type="PANTHER" id="PTHR30543:SF21">
    <property type="entry name" value="NAD(P)H-DEPENDENT FMN REDUCTASE LOT6"/>
    <property type="match status" value="1"/>
</dbReference>
<accession>A0A2S7U0A8</accession>
<dbReference type="AlphaFoldDB" id="A0A2S7U0A8"/>
<keyword evidence="3" id="KW-1185">Reference proteome</keyword>
<dbReference type="GO" id="GO:0010181">
    <property type="term" value="F:FMN binding"/>
    <property type="evidence" value="ECO:0007669"/>
    <property type="project" value="TreeGrafter"/>
</dbReference>
<proteinExistence type="predicted"/>
<evidence type="ECO:0000313" key="3">
    <source>
        <dbReference type="Proteomes" id="UP000239907"/>
    </source>
</evidence>
<reference evidence="2 3" key="1">
    <citation type="submission" date="2016-12" db="EMBL/GenBank/DDBJ databases">
        <title>Study of bacterial adaptation to deep sea.</title>
        <authorList>
            <person name="Song J."/>
            <person name="Yoshizawa S."/>
            <person name="Kogure K."/>
        </authorList>
    </citation>
    <scope>NUCLEOTIDE SEQUENCE [LARGE SCALE GENOMIC DNA]</scope>
    <source>
        <strain evidence="2 3">SAORIC-165</strain>
    </source>
</reference>
<name>A0A2S7U0A8_9BACT</name>
<dbReference type="Proteomes" id="UP000239907">
    <property type="component" value="Unassembled WGS sequence"/>
</dbReference>
<dbReference type="GO" id="GO:0005829">
    <property type="term" value="C:cytosol"/>
    <property type="evidence" value="ECO:0007669"/>
    <property type="project" value="TreeGrafter"/>
</dbReference>
<evidence type="ECO:0000313" key="2">
    <source>
        <dbReference type="EMBL" id="PQJ28438.1"/>
    </source>
</evidence>